<dbReference type="Proteomes" id="UP001219525">
    <property type="component" value="Unassembled WGS sequence"/>
</dbReference>
<comment type="caution">
    <text evidence="4">The sequence shown here is derived from an EMBL/GenBank/DDBJ whole genome shotgun (WGS) entry which is preliminary data.</text>
</comment>
<feature type="transmembrane region" description="Helical" evidence="2">
    <location>
        <begin position="6"/>
        <end position="29"/>
    </location>
</feature>
<dbReference type="EMBL" id="JARJCW010000037">
    <property type="protein sequence ID" value="KAJ7207121.1"/>
    <property type="molecule type" value="Genomic_DNA"/>
</dbReference>
<feature type="region of interest" description="Disordered" evidence="1">
    <location>
        <begin position="251"/>
        <end position="275"/>
    </location>
</feature>
<feature type="chain" id="PRO_5042028367" evidence="3">
    <location>
        <begin position="21"/>
        <end position="432"/>
    </location>
</feature>
<keyword evidence="2" id="KW-0812">Transmembrane</keyword>
<accession>A0AAD6VB42</accession>
<feature type="transmembrane region" description="Helical" evidence="2">
    <location>
        <begin position="158"/>
        <end position="180"/>
    </location>
</feature>
<reference evidence="4" key="1">
    <citation type="submission" date="2023-03" db="EMBL/GenBank/DDBJ databases">
        <title>Massive genome expansion in bonnet fungi (Mycena s.s.) driven by repeated elements and novel gene families across ecological guilds.</title>
        <authorList>
            <consortium name="Lawrence Berkeley National Laboratory"/>
            <person name="Harder C.B."/>
            <person name="Miyauchi S."/>
            <person name="Viragh M."/>
            <person name="Kuo A."/>
            <person name="Thoen E."/>
            <person name="Andreopoulos B."/>
            <person name="Lu D."/>
            <person name="Skrede I."/>
            <person name="Drula E."/>
            <person name="Henrissat B."/>
            <person name="Morin E."/>
            <person name="Kohler A."/>
            <person name="Barry K."/>
            <person name="LaButti K."/>
            <person name="Morin E."/>
            <person name="Salamov A."/>
            <person name="Lipzen A."/>
            <person name="Mereny Z."/>
            <person name="Hegedus B."/>
            <person name="Baldrian P."/>
            <person name="Stursova M."/>
            <person name="Weitz H."/>
            <person name="Taylor A."/>
            <person name="Grigoriev I.V."/>
            <person name="Nagy L.G."/>
            <person name="Martin F."/>
            <person name="Kauserud H."/>
        </authorList>
    </citation>
    <scope>NUCLEOTIDE SEQUENCE</scope>
    <source>
        <strain evidence="4">9144</strain>
    </source>
</reference>
<dbReference type="AlphaFoldDB" id="A0AAD6VB42"/>
<evidence type="ECO:0000313" key="4">
    <source>
        <dbReference type="EMBL" id="KAJ7207121.1"/>
    </source>
</evidence>
<keyword evidence="5" id="KW-1185">Reference proteome</keyword>
<protein>
    <submittedName>
        <fullName evidence="4">Uncharacterized protein</fullName>
    </submittedName>
</protein>
<evidence type="ECO:0000313" key="5">
    <source>
        <dbReference type="Proteomes" id="UP001219525"/>
    </source>
</evidence>
<evidence type="ECO:0000256" key="1">
    <source>
        <dbReference type="SAM" id="MobiDB-lite"/>
    </source>
</evidence>
<organism evidence="4 5">
    <name type="scientific">Mycena pura</name>
    <dbReference type="NCBI Taxonomy" id="153505"/>
    <lineage>
        <taxon>Eukaryota</taxon>
        <taxon>Fungi</taxon>
        <taxon>Dikarya</taxon>
        <taxon>Basidiomycota</taxon>
        <taxon>Agaricomycotina</taxon>
        <taxon>Agaricomycetes</taxon>
        <taxon>Agaricomycetidae</taxon>
        <taxon>Agaricales</taxon>
        <taxon>Marasmiineae</taxon>
        <taxon>Mycenaceae</taxon>
        <taxon>Mycena</taxon>
    </lineage>
</organism>
<gene>
    <name evidence="4" type="ORF">GGX14DRAFT_636349</name>
</gene>
<evidence type="ECO:0000256" key="3">
    <source>
        <dbReference type="SAM" id="SignalP"/>
    </source>
</evidence>
<feature type="transmembrane region" description="Helical" evidence="2">
    <location>
        <begin position="397"/>
        <end position="418"/>
    </location>
</feature>
<feature type="region of interest" description="Disordered" evidence="1">
    <location>
        <begin position="206"/>
        <end position="233"/>
    </location>
</feature>
<feature type="transmembrane region" description="Helical" evidence="2">
    <location>
        <begin position="365"/>
        <end position="385"/>
    </location>
</feature>
<feature type="transmembrane region" description="Helical" evidence="2">
    <location>
        <begin position="117"/>
        <end position="138"/>
    </location>
</feature>
<feature type="transmembrane region" description="Helical" evidence="2">
    <location>
        <begin position="36"/>
        <end position="59"/>
    </location>
</feature>
<feature type="signal peptide" evidence="3">
    <location>
        <begin position="1"/>
        <end position="20"/>
    </location>
</feature>
<evidence type="ECO:0000256" key="2">
    <source>
        <dbReference type="SAM" id="Phobius"/>
    </source>
</evidence>
<sequence>MLPFALKLVWCVLCTSGTIGSWMTVMALGSSLGSMWASLSFCIGLTVWEGMFCLGMIWRMDPLRMPRAFCVAQTVLMEISIYVLGGLTTSFCIATSLHILKPKKWGDVAASFRWRSIYIIPAVVYPVVASAVQLTLVFKFDAIHPTNDMHCDATGPLWVRLVGHTIPLVLVIPSVYLSLISMRRVVRTLRHVERARCDDNELLRQMRRERRGHKTTEPAELADSASRRQSVDPAEAVTRLDFCLPFFRHPRSSARPPTPGSVKSNGEDYRRTSVASSSFPTFAPIGKPSAEAGDDIATVASPWLEEESNAPTSNTGHEELELDVKTHEEDDEVTYRLGYRERAGTPSKVSHLANVPAYTPQIQRLLVFQVAFPFFLVFTSLSSIIDVAAGRTAPTPFGTHHVVLVTAAWGPALTFGSLQSVRRQIRAAFWRR</sequence>
<proteinExistence type="predicted"/>
<keyword evidence="2" id="KW-0472">Membrane</keyword>
<keyword evidence="3" id="KW-0732">Signal</keyword>
<feature type="transmembrane region" description="Helical" evidence="2">
    <location>
        <begin position="79"/>
        <end position="97"/>
    </location>
</feature>
<keyword evidence="2" id="KW-1133">Transmembrane helix</keyword>
<name>A0AAD6VB42_9AGAR</name>